<organism evidence="3 4">
    <name type="scientific">Sphaerotilus montanus</name>
    <dbReference type="NCBI Taxonomy" id="522889"/>
    <lineage>
        <taxon>Bacteria</taxon>
        <taxon>Pseudomonadati</taxon>
        <taxon>Pseudomonadota</taxon>
        <taxon>Betaproteobacteria</taxon>
        <taxon>Burkholderiales</taxon>
        <taxon>Sphaerotilaceae</taxon>
        <taxon>Sphaerotilus</taxon>
    </lineage>
</organism>
<protein>
    <submittedName>
        <fullName evidence="3">Phasin family protein</fullName>
    </submittedName>
</protein>
<dbReference type="NCBIfam" id="TIGR01841">
    <property type="entry name" value="phasin"/>
    <property type="match status" value="1"/>
</dbReference>
<evidence type="ECO:0000259" key="2">
    <source>
        <dbReference type="Pfam" id="PF09361"/>
    </source>
</evidence>
<sequence>MTINTEQLAAANKANLDSLVELTQKAFSSIEKLVELNMQAARESLEQTAEQAKAVLAVKGPQELAALQQDFLKPAQEKAMAYGRQVYDIATSTQAEVKKMAEAQMAAAKTQFSTLVEEATKNAPQGSEAAMAMVKTAMTNASSAFESVQKAAQQATSLAETNLKNLGETAEKATKAATKRRA</sequence>
<accession>A0A7Y9R045</accession>
<evidence type="ECO:0000313" key="4">
    <source>
        <dbReference type="Proteomes" id="UP000518288"/>
    </source>
</evidence>
<dbReference type="AlphaFoldDB" id="A0A7Y9R045"/>
<dbReference type="InterPro" id="IPR010127">
    <property type="entry name" value="Phasin_subfam-1"/>
</dbReference>
<dbReference type="Pfam" id="PF09361">
    <property type="entry name" value="Phasin_2"/>
    <property type="match status" value="1"/>
</dbReference>
<gene>
    <name evidence="3" type="ORF">BDD16_001478</name>
</gene>
<dbReference type="RefSeq" id="WP_179633378.1">
    <property type="nucleotide sequence ID" value="NZ_CAXYYM010000043.1"/>
</dbReference>
<name>A0A7Y9R045_9BURK</name>
<feature type="domain" description="Phasin" evidence="2">
    <location>
        <begin position="6"/>
        <end position="105"/>
    </location>
</feature>
<keyword evidence="4" id="KW-1185">Reference proteome</keyword>
<dbReference type="InterPro" id="IPR018968">
    <property type="entry name" value="Phasin"/>
</dbReference>
<comment type="caution">
    <text evidence="3">The sequence shown here is derived from an EMBL/GenBank/DDBJ whole genome shotgun (WGS) entry which is preliminary data.</text>
</comment>
<evidence type="ECO:0000256" key="1">
    <source>
        <dbReference type="SAM" id="MobiDB-lite"/>
    </source>
</evidence>
<evidence type="ECO:0000313" key="3">
    <source>
        <dbReference type="EMBL" id="NYG32492.1"/>
    </source>
</evidence>
<dbReference type="EMBL" id="JACCFH010000001">
    <property type="protein sequence ID" value="NYG32492.1"/>
    <property type="molecule type" value="Genomic_DNA"/>
</dbReference>
<feature type="region of interest" description="Disordered" evidence="1">
    <location>
        <begin position="161"/>
        <end position="182"/>
    </location>
</feature>
<reference evidence="3 4" key="1">
    <citation type="submission" date="2020-07" db="EMBL/GenBank/DDBJ databases">
        <title>Genomic Encyclopedia of Archaeal and Bacterial Type Strains, Phase II (KMG-II): from individual species to whole genera.</title>
        <authorList>
            <person name="Goeker M."/>
        </authorList>
    </citation>
    <scope>NUCLEOTIDE SEQUENCE [LARGE SCALE GENOMIC DNA]</scope>
    <source>
        <strain evidence="3 4">DSM 21226</strain>
    </source>
</reference>
<proteinExistence type="predicted"/>
<dbReference type="Proteomes" id="UP000518288">
    <property type="component" value="Unassembled WGS sequence"/>
</dbReference>